<protein>
    <submittedName>
        <fullName evidence="1">Uncharacterized protein</fullName>
    </submittedName>
</protein>
<dbReference type="EMBL" id="CAJJDN010000064">
    <property type="protein sequence ID" value="CAD8095258.1"/>
    <property type="molecule type" value="Genomic_DNA"/>
</dbReference>
<dbReference type="Proteomes" id="UP000692954">
    <property type="component" value="Unassembled WGS sequence"/>
</dbReference>
<evidence type="ECO:0000313" key="1">
    <source>
        <dbReference type="EMBL" id="CAD8095258.1"/>
    </source>
</evidence>
<proteinExistence type="predicted"/>
<dbReference type="AlphaFoldDB" id="A0A8S1NRX2"/>
<comment type="caution">
    <text evidence="1">The sequence shown here is derived from an EMBL/GenBank/DDBJ whole genome shotgun (WGS) entry which is preliminary data.</text>
</comment>
<name>A0A8S1NRX2_9CILI</name>
<accession>A0A8S1NRX2</accession>
<gene>
    <name evidence="1" type="ORF">PSON_ATCC_30995.1.T0640085</name>
</gene>
<sequence>MKINLKNLIIMLIQKIQIFIIMTSQQMREMIVSQFTINAISKGNQ</sequence>
<keyword evidence="2" id="KW-1185">Reference proteome</keyword>
<organism evidence="1 2">
    <name type="scientific">Paramecium sonneborni</name>
    <dbReference type="NCBI Taxonomy" id="65129"/>
    <lineage>
        <taxon>Eukaryota</taxon>
        <taxon>Sar</taxon>
        <taxon>Alveolata</taxon>
        <taxon>Ciliophora</taxon>
        <taxon>Intramacronucleata</taxon>
        <taxon>Oligohymenophorea</taxon>
        <taxon>Peniculida</taxon>
        <taxon>Parameciidae</taxon>
        <taxon>Paramecium</taxon>
    </lineage>
</organism>
<evidence type="ECO:0000313" key="2">
    <source>
        <dbReference type="Proteomes" id="UP000692954"/>
    </source>
</evidence>
<reference evidence="1" key="1">
    <citation type="submission" date="2021-01" db="EMBL/GenBank/DDBJ databases">
        <authorList>
            <consortium name="Genoscope - CEA"/>
            <person name="William W."/>
        </authorList>
    </citation>
    <scope>NUCLEOTIDE SEQUENCE</scope>
</reference>